<dbReference type="Proteomes" id="UP000814176">
    <property type="component" value="Unassembled WGS sequence"/>
</dbReference>
<dbReference type="RefSeq" id="XP_047785031.1">
    <property type="nucleotide sequence ID" value="XM_047918036.1"/>
</dbReference>
<feature type="chain" id="PRO_5045788973" description="Secreted protein" evidence="1">
    <location>
        <begin position="28"/>
        <end position="156"/>
    </location>
</feature>
<proteinExistence type="predicted"/>
<evidence type="ECO:0008006" key="4">
    <source>
        <dbReference type="Google" id="ProtNLM"/>
    </source>
</evidence>
<sequence length="156" mass="17118">MWKTIAFRAPSNPCLVVLLYFFAPLEPLQNSRDRSLTVFLHIVCVAQIFRGTPLSRNNSYLVPTSRPPLLPFQANIPVLNSTSVHALILRSQFGRNCSAQGLARWSSGMSAAHRSCTRSGNITHGNVPDESRGTPHRLGPGLCQLQIKVDATLAAR</sequence>
<reference evidence="2 3" key="1">
    <citation type="journal article" date="2021" name="Environ. Microbiol.">
        <title>Gene family expansions and transcriptome signatures uncover fungal adaptations to wood decay.</title>
        <authorList>
            <person name="Hage H."/>
            <person name="Miyauchi S."/>
            <person name="Viragh M."/>
            <person name="Drula E."/>
            <person name="Min B."/>
            <person name="Chaduli D."/>
            <person name="Navarro D."/>
            <person name="Favel A."/>
            <person name="Norest M."/>
            <person name="Lesage-Meessen L."/>
            <person name="Balint B."/>
            <person name="Merenyi Z."/>
            <person name="de Eugenio L."/>
            <person name="Morin E."/>
            <person name="Martinez A.T."/>
            <person name="Baldrian P."/>
            <person name="Stursova M."/>
            <person name="Martinez M.J."/>
            <person name="Novotny C."/>
            <person name="Magnuson J.K."/>
            <person name="Spatafora J.W."/>
            <person name="Maurice S."/>
            <person name="Pangilinan J."/>
            <person name="Andreopoulos W."/>
            <person name="LaButti K."/>
            <person name="Hundley H."/>
            <person name="Na H."/>
            <person name="Kuo A."/>
            <person name="Barry K."/>
            <person name="Lipzen A."/>
            <person name="Henrissat B."/>
            <person name="Riley R."/>
            <person name="Ahrendt S."/>
            <person name="Nagy L.G."/>
            <person name="Grigoriev I.V."/>
            <person name="Martin F."/>
            <person name="Rosso M.N."/>
        </authorList>
    </citation>
    <scope>NUCLEOTIDE SEQUENCE [LARGE SCALE GENOMIC DNA]</scope>
    <source>
        <strain evidence="2 3">CIRM-BRFM 1785</strain>
    </source>
</reference>
<evidence type="ECO:0000313" key="2">
    <source>
        <dbReference type="EMBL" id="KAH9844221.1"/>
    </source>
</evidence>
<feature type="signal peptide" evidence="1">
    <location>
        <begin position="1"/>
        <end position="27"/>
    </location>
</feature>
<evidence type="ECO:0000256" key="1">
    <source>
        <dbReference type="SAM" id="SignalP"/>
    </source>
</evidence>
<name>A0ABQ8KZY4_9APHY</name>
<keyword evidence="1" id="KW-0732">Signal</keyword>
<accession>A0ABQ8KZY4</accession>
<protein>
    <recommendedName>
        <fullName evidence="4">Secreted protein</fullName>
    </recommendedName>
</protein>
<dbReference type="EMBL" id="JADCUA010000001">
    <property type="protein sequence ID" value="KAH9844221.1"/>
    <property type="molecule type" value="Genomic_DNA"/>
</dbReference>
<dbReference type="GeneID" id="71998768"/>
<gene>
    <name evidence="2" type="ORF">C8Q71DRAFT_35474</name>
</gene>
<keyword evidence="3" id="KW-1185">Reference proteome</keyword>
<evidence type="ECO:0000313" key="3">
    <source>
        <dbReference type="Proteomes" id="UP000814176"/>
    </source>
</evidence>
<comment type="caution">
    <text evidence="2">The sequence shown here is derived from an EMBL/GenBank/DDBJ whole genome shotgun (WGS) entry which is preliminary data.</text>
</comment>
<organism evidence="2 3">
    <name type="scientific">Rhodofomes roseus</name>
    <dbReference type="NCBI Taxonomy" id="34475"/>
    <lineage>
        <taxon>Eukaryota</taxon>
        <taxon>Fungi</taxon>
        <taxon>Dikarya</taxon>
        <taxon>Basidiomycota</taxon>
        <taxon>Agaricomycotina</taxon>
        <taxon>Agaricomycetes</taxon>
        <taxon>Polyporales</taxon>
        <taxon>Rhodofomes</taxon>
    </lineage>
</organism>